<gene>
    <name evidence="1" type="ORF">ELLFYP107_00988</name>
</gene>
<evidence type="ECO:0000313" key="1">
    <source>
        <dbReference type="EMBL" id="VYU57450.1"/>
    </source>
</evidence>
<dbReference type="RefSeq" id="WP_015760849.1">
    <property type="nucleotide sequence ID" value="NZ_AP031442.1"/>
</dbReference>
<dbReference type="AlphaFoldDB" id="A0A6N3FZQ7"/>
<dbReference type="EMBL" id="CACRTT010000032">
    <property type="protein sequence ID" value="VYU57450.1"/>
    <property type="molecule type" value="Genomic_DNA"/>
</dbReference>
<name>A0A6N3FZQ7_EGGLN</name>
<organism evidence="1">
    <name type="scientific">Eggerthella lenta</name>
    <name type="common">Eubacterium lentum</name>
    <dbReference type="NCBI Taxonomy" id="84112"/>
    <lineage>
        <taxon>Bacteria</taxon>
        <taxon>Bacillati</taxon>
        <taxon>Actinomycetota</taxon>
        <taxon>Coriobacteriia</taxon>
        <taxon>Eggerthellales</taxon>
        <taxon>Eggerthellaceae</taxon>
        <taxon>Eggerthella</taxon>
    </lineage>
</organism>
<sequence length="58" mass="6461">MEAINERFKGGSIADSCSQLYLRPLCIPKMHRGRFRVAGATALLNRIETALDLSVNRV</sequence>
<accession>A0A6N3FZQ7</accession>
<reference evidence="1" key="1">
    <citation type="submission" date="2019-11" db="EMBL/GenBank/DDBJ databases">
        <authorList>
            <person name="Feng L."/>
        </authorList>
    </citation>
    <scope>NUCLEOTIDE SEQUENCE</scope>
    <source>
        <strain evidence="1">ElentaLFYP107</strain>
    </source>
</reference>
<proteinExistence type="predicted"/>
<dbReference type="GeneID" id="69511334"/>
<protein>
    <submittedName>
        <fullName evidence="1">Uncharacterized protein</fullName>
    </submittedName>
</protein>